<accession>A0A1B0EX38</accession>
<feature type="compositionally biased region" description="Basic residues" evidence="2">
    <location>
        <begin position="687"/>
        <end position="697"/>
    </location>
</feature>
<protein>
    <recommendedName>
        <fullName evidence="1">RNA-directed DNA polymerase</fullName>
        <ecNumber evidence="1">2.7.7.49</ecNumber>
    </recommendedName>
</protein>
<dbReference type="GO" id="GO:0015074">
    <property type="term" value="P:DNA integration"/>
    <property type="evidence" value="ECO:0007669"/>
    <property type="project" value="InterPro"/>
</dbReference>
<dbReference type="Gene3D" id="1.10.340.70">
    <property type="match status" value="1"/>
</dbReference>
<dbReference type="GO" id="GO:0003676">
    <property type="term" value="F:nucleic acid binding"/>
    <property type="evidence" value="ECO:0007669"/>
    <property type="project" value="InterPro"/>
</dbReference>
<dbReference type="EMBL" id="AJVK01005194">
    <property type="status" value="NOT_ANNOTATED_CDS"/>
    <property type="molecule type" value="Genomic_DNA"/>
</dbReference>
<dbReference type="FunFam" id="1.10.340.70:FF:000003">
    <property type="entry name" value="Protein CBG25708"/>
    <property type="match status" value="1"/>
</dbReference>
<dbReference type="FunFam" id="3.30.420.10:FF:000063">
    <property type="entry name" value="Retrovirus-related Pol polyprotein from transposon 297-like Protein"/>
    <property type="match status" value="1"/>
</dbReference>
<dbReference type="EMBL" id="AJVK01005193">
    <property type="status" value="NOT_ANNOTATED_CDS"/>
    <property type="molecule type" value="Genomic_DNA"/>
</dbReference>
<reference evidence="4" key="1">
    <citation type="submission" date="2022-08" db="UniProtKB">
        <authorList>
            <consortium name="EnsemblMetazoa"/>
        </authorList>
    </citation>
    <scope>IDENTIFICATION</scope>
    <source>
        <strain evidence="4">Israel</strain>
    </source>
</reference>
<evidence type="ECO:0000256" key="1">
    <source>
        <dbReference type="ARBA" id="ARBA00012493"/>
    </source>
</evidence>
<evidence type="ECO:0000313" key="4">
    <source>
        <dbReference type="EnsemblMetazoa" id="PPAI005661-PA"/>
    </source>
</evidence>
<dbReference type="Pfam" id="PF00665">
    <property type="entry name" value="rve"/>
    <property type="match status" value="1"/>
</dbReference>
<dbReference type="Gene3D" id="3.30.420.10">
    <property type="entry name" value="Ribonuclease H-like superfamily/Ribonuclease H"/>
    <property type="match status" value="1"/>
</dbReference>
<dbReference type="PANTHER" id="PTHR37984:SF5">
    <property type="entry name" value="PROTEIN NYNRIN-LIKE"/>
    <property type="match status" value="1"/>
</dbReference>
<proteinExistence type="predicted"/>
<dbReference type="EC" id="2.7.7.49" evidence="1"/>
<feature type="compositionally biased region" description="Polar residues" evidence="2">
    <location>
        <begin position="654"/>
        <end position="671"/>
    </location>
</feature>
<dbReference type="InterPro" id="IPR050951">
    <property type="entry name" value="Retrovirus_Pol_polyprotein"/>
</dbReference>
<dbReference type="EMBL" id="AJVK01005192">
    <property type="status" value="NOT_ANNOTATED_CDS"/>
    <property type="molecule type" value="Genomic_DNA"/>
</dbReference>
<evidence type="ECO:0000256" key="2">
    <source>
        <dbReference type="SAM" id="MobiDB-lite"/>
    </source>
</evidence>
<dbReference type="InterPro" id="IPR012337">
    <property type="entry name" value="RNaseH-like_sf"/>
</dbReference>
<dbReference type="Proteomes" id="UP000092462">
    <property type="component" value="Unassembled WGS sequence"/>
</dbReference>
<name>A0A1B0EX38_PHLPP</name>
<dbReference type="PANTHER" id="PTHR37984">
    <property type="entry name" value="PROTEIN CBG26694"/>
    <property type="match status" value="1"/>
</dbReference>
<evidence type="ECO:0000313" key="5">
    <source>
        <dbReference type="Proteomes" id="UP000092462"/>
    </source>
</evidence>
<dbReference type="InterPro" id="IPR041588">
    <property type="entry name" value="Integrase_H2C2"/>
</dbReference>
<organism evidence="4 5">
    <name type="scientific">Phlebotomus papatasi</name>
    <name type="common">Sandfly</name>
    <dbReference type="NCBI Taxonomy" id="29031"/>
    <lineage>
        <taxon>Eukaryota</taxon>
        <taxon>Metazoa</taxon>
        <taxon>Ecdysozoa</taxon>
        <taxon>Arthropoda</taxon>
        <taxon>Hexapoda</taxon>
        <taxon>Insecta</taxon>
        <taxon>Pterygota</taxon>
        <taxon>Neoptera</taxon>
        <taxon>Endopterygota</taxon>
        <taxon>Diptera</taxon>
        <taxon>Nematocera</taxon>
        <taxon>Psychodoidea</taxon>
        <taxon>Psychodidae</taxon>
        <taxon>Phlebotomus</taxon>
        <taxon>Phlebotomus</taxon>
    </lineage>
</organism>
<dbReference type="SUPFAM" id="SSF53098">
    <property type="entry name" value="Ribonuclease H-like"/>
    <property type="match status" value="1"/>
</dbReference>
<dbReference type="EnsemblMetazoa" id="PPAI005661-RA">
    <property type="protein sequence ID" value="PPAI005661-PA"/>
    <property type="gene ID" value="PPAI005661"/>
</dbReference>
<feature type="compositionally biased region" description="Gly residues" evidence="2">
    <location>
        <begin position="639"/>
        <end position="648"/>
    </location>
</feature>
<feature type="domain" description="Integrase catalytic" evidence="3">
    <location>
        <begin position="350"/>
        <end position="460"/>
    </location>
</feature>
<feature type="region of interest" description="Disordered" evidence="2">
    <location>
        <begin position="614"/>
        <end position="697"/>
    </location>
</feature>
<evidence type="ECO:0000259" key="3">
    <source>
        <dbReference type="PROSITE" id="PS50994"/>
    </source>
</evidence>
<dbReference type="Pfam" id="PF17921">
    <property type="entry name" value="Integrase_H2C2"/>
    <property type="match status" value="1"/>
</dbReference>
<dbReference type="VEuPathDB" id="VectorBase:PPAI005661"/>
<dbReference type="InterPro" id="IPR001584">
    <property type="entry name" value="Integrase_cat-core"/>
</dbReference>
<dbReference type="VEuPathDB" id="VectorBase:PPAPM1_008279"/>
<dbReference type="AlphaFoldDB" id="A0A1B0EX38"/>
<dbReference type="VEuPathDB" id="VectorBase:PPAPM1_011638"/>
<keyword evidence="5" id="KW-1185">Reference proteome</keyword>
<sequence length="697" mass="78431">MRKTSAPVPVLQHFQENSLGMGRSLFGKVSSSEIHVSEINLDCIICLAFVVFLFILHGVRNRPTMANEQENAQEEVAGAVGGSTVKIRQPGELRLGQPQMNSVWRKWEKAYNFYAKATKLDKQEPEVQAAAFMSIIGVEVEEIYDNFGLSEEEANDPTTSAPPRLKRILYDVKPYNPLVIYKKGSQIPLADILSRDCESTEDECEEISEELEVNAVSCLEPSAESRMIDATAEDNEMQKLWKVIQRGWPDSAKEVPSCVRPYFTFREELAYVNGLIFKGSQCVIPENERKVVLDAIHKGHCGIQAALRRARDFVYWPGITSEITEMIEQCKVCQETRNQKPRETVLMKPVPELPFQLVAVDFFHFKGKEFVLMVDSFSGYFDFAPLRITTAAALIEFCKSKFSDHGIPEEVHSDGGPQFASREFQSFAKEWGFRSVISSPYFARSNGLVERYVQTAKKLLKRCDLEDLRLAILMERNTTRPGLKSPAQRLFGRVTRNPLVINKNVLTPCWLSDEVERLKTARQKQKSYADRSAKEHKAFDNGTRVLLQDRGNWVTGEIREPVTERSYNVKLDDGRTIRRNSAYIKPTKIRVPINAEEVQFEFEDDNLSQIAESPAQNDAPSLQEKVVRSPESQTEGSFGRNGGGGANGTNGAAQTETSTRPARESASTASRQELPASPSLVTTRSGRVVKKPVRLDL</sequence>
<dbReference type="InterPro" id="IPR036397">
    <property type="entry name" value="RNaseH_sf"/>
</dbReference>
<dbReference type="GO" id="GO:0003964">
    <property type="term" value="F:RNA-directed DNA polymerase activity"/>
    <property type="evidence" value="ECO:0007669"/>
    <property type="project" value="UniProtKB-EC"/>
</dbReference>
<dbReference type="PROSITE" id="PS50994">
    <property type="entry name" value="INTEGRASE"/>
    <property type="match status" value="1"/>
</dbReference>